<dbReference type="AlphaFoldDB" id="A0A098EA06"/>
<evidence type="ECO:0000256" key="1">
    <source>
        <dbReference type="ARBA" id="ARBA00011975"/>
    </source>
</evidence>
<sequence>MTHGMIQAGIDVIAGIDFDPDCQETYEKNNPASKFILANVFDLKENDLEKDINIRKNDDNLILIGCSPCQYWSIIRTDKKKSEKSKDLLKEFHRFVKYYNPGYVVVENVPGIERKKDESGLTEFVKDLKNRGYKVKSDIVNLNKFGVPQTRKRFSLIASRVTDESVFPEQDKTKCPVVKDFIGIQNGFPKVNVGFRDKSEFNHTVANLSEKNMNRLKKTPKNGGSWSDWANDRNLKREHYKGTEFKDNYGRMSWDKPAPTITTKFFSVSNGRFGHPEENRAISIREGATLQTFPKNYVFCAKSIQTTARMIGDAVPPEYAKRIGETIIKNKIQDGKR</sequence>
<organism evidence="5">
    <name type="scientific">groundwater metagenome</name>
    <dbReference type="NCBI Taxonomy" id="717931"/>
    <lineage>
        <taxon>unclassified sequences</taxon>
        <taxon>metagenomes</taxon>
        <taxon>ecological metagenomes</taxon>
    </lineage>
</organism>
<evidence type="ECO:0000256" key="4">
    <source>
        <dbReference type="ARBA" id="ARBA00022691"/>
    </source>
</evidence>
<dbReference type="EMBL" id="CCXY01000201">
    <property type="protein sequence ID" value="CEG12837.1"/>
    <property type="molecule type" value="Genomic_DNA"/>
</dbReference>
<dbReference type="GO" id="GO:0032259">
    <property type="term" value="P:methylation"/>
    <property type="evidence" value="ECO:0007669"/>
    <property type="project" value="UniProtKB-KW"/>
</dbReference>
<dbReference type="InterPro" id="IPR050390">
    <property type="entry name" value="C5-Methyltransferase"/>
</dbReference>
<protein>
    <recommendedName>
        <fullName evidence="1">DNA (cytosine-5-)-methyltransferase</fullName>
        <ecNumber evidence="1">2.1.1.37</ecNumber>
    </recommendedName>
</protein>
<dbReference type="PROSITE" id="PS51679">
    <property type="entry name" value="SAM_MT_C5"/>
    <property type="match status" value="1"/>
</dbReference>
<keyword evidence="3 5" id="KW-0808">Transferase</keyword>
<dbReference type="Pfam" id="PF00145">
    <property type="entry name" value="DNA_methylase"/>
    <property type="match status" value="1"/>
</dbReference>
<dbReference type="SUPFAM" id="SSF53335">
    <property type="entry name" value="S-adenosyl-L-methionine-dependent methyltransferases"/>
    <property type="match status" value="1"/>
</dbReference>
<gene>
    <name evidence="5" type="ORF">MSIBF_A280003</name>
</gene>
<evidence type="ECO:0000313" key="5">
    <source>
        <dbReference type="EMBL" id="CEG12837.1"/>
    </source>
</evidence>
<keyword evidence="4" id="KW-0949">S-adenosyl-L-methionine</keyword>
<dbReference type="Gene3D" id="3.40.50.150">
    <property type="entry name" value="Vaccinia Virus protein VP39"/>
    <property type="match status" value="1"/>
</dbReference>
<dbReference type="PANTHER" id="PTHR10629:SF52">
    <property type="entry name" value="DNA (CYTOSINE-5)-METHYLTRANSFERASE 1"/>
    <property type="match status" value="1"/>
</dbReference>
<dbReference type="NCBIfam" id="TIGR00675">
    <property type="entry name" value="dcm"/>
    <property type="match status" value="1"/>
</dbReference>
<proteinExistence type="predicted"/>
<dbReference type="Gene3D" id="3.90.120.10">
    <property type="entry name" value="DNA Methylase, subunit A, domain 2"/>
    <property type="match status" value="1"/>
</dbReference>
<dbReference type="InterPro" id="IPR001525">
    <property type="entry name" value="C5_MeTfrase"/>
</dbReference>
<dbReference type="EC" id="2.1.1.37" evidence="1"/>
<dbReference type="PANTHER" id="PTHR10629">
    <property type="entry name" value="CYTOSINE-SPECIFIC METHYLTRANSFERASE"/>
    <property type="match status" value="1"/>
</dbReference>
<evidence type="ECO:0000256" key="2">
    <source>
        <dbReference type="ARBA" id="ARBA00022603"/>
    </source>
</evidence>
<keyword evidence="2 5" id="KW-0489">Methyltransferase</keyword>
<reference evidence="5" key="1">
    <citation type="submission" date="2014-09" db="EMBL/GenBank/DDBJ databases">
        <authorList>
            <person name="Probst J Alexander"/>
        </authorList>
    </citation>
    <scope>NUCLEOTIDE SEQUENCE</scope>
</reference>
<evidence type="ECO:0000256" key="3">
    <source>
        <dbReference type="ARBA" id="ARBA00022679"/>
    </source>
</evidence>
<dbReference type="InterPro" id="IPR029063">
    <property type="entry name" value="SAM-dependent_MTases_sf"/>
</dbReference>
<dbReference type="GO" id="GO:0003886">
    <property type="term" value="F:DNA (cytosine-5-)-methyltransferase activity"/>
    <property type="evidence" value="ECO:0007669"/>
    <property type="project" value="UniProtKB-EC"/>
</dbReference>
<name>A0A098EA06_9ZZZZ</name>
<accession>A0A098EA06</accession>